<protein>
    <submittedName>
        <fullName evidence="1">Uncharacterized protein</fullName>
    </submittedName>
</protein>
<dbReference type="AlphaFoldDB" id="A0A4Q0PDJ0"/>
<comment type="caution">
    <text evidence="1">The sequence shown here is derived from an EMBL/GenBank/DDBJ whole genome shotgun (WGS) entry which is preliminary data.</text>
</comment>
<dbReference type="Proteomes" id="UP000289238">
    <property type="component" value="Unassembled WGS sequence"/>
</dbReference>
<reference evidence="1 2" key="1">
    <citation type="submission" date="2018-07" db="EMBL/GenBank/DDBJ databases">
        <title>Leeuwenhoekiella genomics.</title>
        <authorList>
            <person name="Tahon G."/>
            <person name="Willems A."/>
        </authorList>
    </citation>
    <scope>NUCLEOTIDE SEQUENCE [LARGE SCALE GENOMIC DNA]</scope>
    <source>
        <strain evidence="1 2">LMG 22550</strain>
    </source>
</reference>
<dbReference type="EMBL" id="QOVM01000001">
    <property type="protein sequence ID" value="RXG24608.1"/>
    <property type="molecule type" value="Genomic_DNA"/>
</dbReference>
<dbReference type="OrthoDB" id="1396884at2"/>
<gene>
    <name evidence="1" type="ORF">DSM00_398</name>
</gene>
<proteinExistence type="predicted"/>
<dbReference type="RefSeq" id="WP_128756336.1">
    <property type="nucleotide sequence ID" value="NZ_QOVM01000001.1"/>
</dbReference>
<evidence type="ECO:0000313" key="1">
    <source>
        <dbReference type="EMBL" id="RXG24608.1"/>
    </source>
</evidence>
<sequence length="265" mass="28311">MKNYLIILFLTFSYSLIAQVGIGTVNPEAGLDIVSSNGILVPRVALLSLTDITTVVNPTGTPLAESTLVYNDATGGLTPAGFYFWQNNQWNHISSNSQKKVHFGKILVNASGDVIVTGVGFSPKSVEFVAINRIEGYNNTYRANGNNTNDIRMAGGTTIGYAQNTGSSIDQQVISNGFNGSSINNIGTYSSSSHCIAAYFVNNNGEPIHDDGSPNSGSDTQNGLISASLQSFDDDGFTLNFDNFLAGSTTSNRTNQMVVIYKAYR</sequence>
<keyword evidence="2" id="KW-1185">Reference proteome</keyword>
<evidence type="ECO:0000313" key="2">
    <source>
        <dbReference type="Proteomes" id="UP000289238"/>
    </source>
</evidence>
<accession>A0A4Q0PDJ0</accession>
<organism evidence="1 2">
    <name type="scientific">Leeuwenhoekiella aequorea</name>
    <dbReference type="NCBI Taxonomy" id="283736"/>
    <lineage>
        <taxon>Bacteria</taxon>
        <taxon>Pseudomonadati</taxon>
        <taxon>Bacteroidota</taxon>
        <taxon>Flavobacteriia</taxon>
        <taxon>Flavobacteriales</taxon>
        <taxon>Flavobacteriaceae</taxon>
        <taxon>Leeuwenhoekiella</taxon>
    </lineage>
</organism>
<name>A0A4Q0PDJ0_9FLAO</name>